<evidence type="ECO:0000256" key="1">
    <source>
        <dbReference type="ARBA" id="ARBA00004141"/>
    </source>
</evidence>
<sequence>MILITAGLLLWSAAHFWKRLAPDQRAGFGEKGKGIVALASVAAIVLMVIGYRGADGTFYWGRSTALVGINNLLMLFAFYLFASSGAKTRVTKLIRHPQLTAVVVWCVAHLLVNGDSPSFLLFGGLGVWAIAEMILINRAEGPKEAYHAVPIKKEVTAVIATLVVFSVVSAIHLWLGYNPFG</sequence>
<dbReference type="STRING" id="1508389.SAMN05444003_1472"/>
<organism evidence="7 8">
    <name type="scientific">Cognatiyoonia sediminum</name>
    <dbReference type="NCBI Taxonomy" id="1508389"/>
    <lineage>
        <taxon>Bacteria</taxon>
        <taxon>Pseudomonadati</taxon>
        <taxon>Pseudomonadota</taxon>
        <taxon>Alphaproteobacteria</taxon>
        <taxon>Rhodobacterales</taxon>
        <taxon>Paracoccaceae</taxon>
        <taxon>Cognatiyoonia</taxon>
    </lineage>
</organism>
<evidence type="ECO:0000313" key="8">
    <source>
        <dbReference type="Proteomes" id="UP000184074"/>
    </source>
</evidence>
<evidence type="ECO:0000313" key="7">
    <source>
        <dbReference type="EMBL" id="SHG90066.1"/>
    </source>
</evidence>
<evidence type="ECO:0000259" key="6">
    <source>
        <dbReference type="Pfam" id="PF07298"/>
    </source>
</evidence>
<protein>
    <submittedName>
        <fullName evidence="7">Uncharacterized membrane protein</fullName>
    </submittedName>
</protein>
<dbReference type="InterPro" id="IPR009915">
    <property type="entry name" value="NnrU_dom"/>
</dbReference>
<gene>
    <name evidence="7" type="ORF">SAMN05444003_1472</name>
</gene>
<dbReference type="RefSeq" id="WP_072900153.1">
    <property type="nucleotide sequence ID" value="NZ_FQXB01000001.1"/>
</dbReference>
<feature type="domain" description="NnrU" evidence="6">
    <location>
        <begin position="4"/>
        <end position="178"/>
    </location>
</feature>
<reference evidence="7 8" key="1">
    <citation type="submission" date="2016-11" db="EMBL/GenBank/DDBJ databases">
        <authorList>
            <person name="Jaros S."/>
            <person name="Januszkiewicz K."/>
            <person name="Wedrychowicz H."/>
        </authorList>
    </citation>
    <scope>NUCLEOTIDE SEQUENCE [LARGE SCALE GENOMIC DNA]</scope>
    <source>
        <strain evidence="7 8">DSM 28715</strain>
    </source>
</reference>
<keyword evidence="3 5" id="KW-1133">Transmembrane helix</keyword>
<dbReference type="GO" id="GO:0016020">
    <property type="term" value="C:membrane"/>
    <property type="evidence" value="ECO:0007669"/>
    <property type="project" value="UniProtKB-SubCell"/>
</dbReference>
<name>A0A1M5NKF5_9RHOB</name>
<dbReference type="OrthoDB" id="5293641at2"/>
<feature type="transmembrane region" description="Helical" evidence="5">
    <location>
        <begin position="35"/>
        <end position="54"/>
    </location>
</feature>
<feature type="transmembrane region" description="Helical" evidence="5">
    <location>
        <begin position="157"/>
        <end position="177"/>
    </location>
</feature>
<evidence type="ECO:0000256" key="5">
    <source>
        <dbReference type="SAM" id="Phobius"/>
    </source>
</evidence>
<feature type="transmembrane region" description="Helical" evidence="5">
    <location>
        <begin position="93"/>
        <end position="112"/>
    </location>
</feature>
<keyword evidence="4 5" id="KW-0472">Membrane</keyword>
<dbReference type="Pfam" id="PF07298">
    <property type="entry name" value="NnrU"/>
    <property type="match status" value="1"/>
</dbReference>
<dbReference type="Proteomes" id="UP000184074">
    <property type="component" value="Unassembled WGS sequence"/>
</dbReference>
<evidence type="ECO:0000256" key="4">
    <source>
        <dbReference type="ARBA" id="ARBA00023136"/>
    </source>
</evidence>
<keyword evidence="8" id="KW-1185">Reference proteome</keyword>
<keyword evidence="2 5" id="KW-0812">Transmembrane</keyword>
<evidence type="ECO:0000256" key="2">
    <source>
        <dbReference type="ARBA" id="ARBA00022692"/>
    </source>
</evidence>
<proteinExistence type="predicted"/>
<feature type="transmembrane region" description="Helical" evidence="5">
    <location>
        <begin position="118"/>
        <end position="136"/>
    </location>
</feature>
<accession>A0A1M5NKF5</accession>
<dbReference type="AlphaFoldDB" id="A0A1M5NKF5"/>
<comment type="subcellular location">
    <subcellularLocation>
        <location evidence="1">Membrane</location>
        <topology evidence="1">Multi-pass membrane protein</topology>
    </subcellularLocation>
</comment>
<dbReference type="EMBL" id="FQXB01000001">
    <property type="protein sequence ID" value="SHG90066.1"/>
    <property type="molecule type" value="Genomic_DNA"/>
</dbReference>
<feature type="transmembrane region" description="Helical" evidence="5">
    <location>
        <begin position="60"/>
        <end position="81"/>
    </location>
</feature>
<evidence type="ECO:0000256" key="3">
    <source>
        <dbReference type="ARBA" id="ARBA00022989"/>
    </source>
</evidence>